<name>A0A1Y3CFK3_9GAMM</name>
<dbReference type="InterPro" id="IPR036188">
    <property type="entry name" value="FAD/NAD-bd_sf"/>
</dbReference>
<dbReference type="PANTHER" id="PTHR43004:SF19">
    <property type="entry name" value="BINDING MONOOXYGENASE, PUTATIVE (JCVI)-RELATED"/>
    <property type="match status" value="1"/>
</dbReference>
<dbReference type="GO" id="GO:0071949">
    <property type="term" value="F:FAD binding"/>
    <property type="evidence" value="ECO:0007669"/>
    <property type="project" value="InterPro"/>
</dbReference>
<dbReference type="Gene3D" id="3.30.70.2450">
    <property type="match status" value="1"/>
</dbReference>
<evidence type="ECO:0000256" key="3">
    <source>
        <dbReference type="ARBA" id="ARBA00022827"/>
    </source>
</evidence>
<dbReference type="EMBL" id="NEGB01000004">
    <property type="protein sequence ID" value="OTG65410.1"/>
    <property type="molecule type" value="Genomic_DNA"/>
</dbReference>
<dbReference type="InterPro" id="IPR050641">
    <property type="entry name" value="RIFMO-like"/>
</dbReference>
<protein>
    <submittedName>
        <fullName evidence="5">FAD-dependent oxidoreductase</fullName>
    </submittedName>
</protein>
<gene>
    <name evidence="5" type="ORF">B9T28_08025</name>
</gene>
<keyword evidence="2" id="KW-0285">Flavoprotein</keyword>
<dbReference type="PRINTS" id="PR00420">
    <property type="entry name" value="RNGMNOXGNASE"/>
</dbReference>
<comment type="caution">
    <text evidence="5">The sequence shown here is derived from an EMBL/GenBank/DDBJ whole genome shotgun (WGS) entry which is preliminary data.</text>
</comment>
<accession>A0A1Y3CFK3</accession>
<keyword evidence="6" id="KW-1185">Reference proteome</keyword>
<sequence>MKNNVLIVGAGPTGLVLALWLTKQGIPVRIIDKTAAPVVNSRALGIQAHTLELYQQMDLAEEIIQAGHANLQLNLWANGKKRGILKLVEQGQKLTPYPFLLIYPQDQHERILIRHLEKLGVIVERSTELISFSDYPDHISAQIIGPQGKENYHAHFLAACDGGKSPIRHQLGLNFPGGTYSQVFYVADVVVKGAAVDGGAHISFDQHDFVLLLSYGELGQARLIGIIREDQVESLQNISFNDIHHTAIQDLGLSIEKVNWFSTYRVHHRIVSDYRIGRVFLVGDAAHLHSPAGAQGMNTGIGDAINLAWKLAAVIKNQASEQLLDSYQIERRAFAEKLVKSTDRIFSLVTAEGYFFSQFRTKIIPYILPKIYNNHHLSQFIFRLISQLSIHYRHSPLSQKNLGKLQGGDRLPWIEYEQSNNLESLKKMLWQVHVYGTAPPQLQVWCKMNNVPLNVFAWDISCEQAGLLENAIYLLRPDTYIALIDPQAETRTLDEYFQNRQINCSAQI</sequence>
<reference evidence="5 6" key="1">
    <citation type="submission" date="2017-04" db="EMBL/GenBank/DDBJ databases">
        <title>High diversity of culturable Acinetobacter species in natural soil and water ecosystems.</title>
        <authorList>
            <person name="Nemec A."/>
            <person name="Radolfova-Krizova L."/>
        </authorList>
    </citation>
    <scope>NUCLEOTIDE SEQUENCE [LARGE SCALE GENOMIC DNA]</scope>
    <source>
        <strain evidence="5 6">ANC 4999</strain>
    </source>
</reference>
<dbReference type="SUPFAM" id="SSF51905">
    <property type="entry name" value="FAD/NAD(P)-binding domain"/>
    <property type="match status" value="1"/>
</dbReference>
<evidence type="ECO:0000256" key="2">
    <source>
        <dbReference type="ARBA" id="ARBA00022630"/>
    </source>
</evidence>
<evidence type="ECO:0000313" key="5">
    <source>
        <dbReference type="EMBL" id="OTG65410.1"/>
    </source>
</evidence>
<comment type="cofactor">
    <cofactor evidence="1">
        <name>FAD</name>
        <dbReference type="ChEBI" id="CHEBI:57692"/>
    </cofactor>
</comment>
<keyword evidence="3" id="KW-0274">FAD</keyword>
<dbReference type="STRING" id="1977882.B9T28_08025"/>
<evidence type="ECO:0000259" key="4">
    <source>
        <dbReference type="Pfam" id="PF01494"/>
    </source>
</evidence>
<evidence type="ECO:0000256" key="1">
    <source>
        <dbReference type="ARBA" id="ARBA00001974"/>
    </source>
</evidence>
<evidence type="ECO:0000313" key="6">
    <source>
        <dbReference type="Proteomes" id="UP000242765"/>
    </source>
</evidence>
<dbReference type="Gene3D" id="3.50.50.60">
    <property type="entry name" value="FAD/NAD(P)-binding domain"/>
    <property type="match status" value="1"/>
</dbReference>
<dbReference type="Proteomes" id="UP000242765">
    <property type="component" value="Unassembled WGS sequence"/>
</dbReference>
<dbReference type="RefSeq" id="WP_086203472.1">
    <property type="nucleotide sequence ID" value="NZ_NEGB01000004.1"/>
</dbReference>
<dbReference type="PANTHER" id="PTHR43004">
    <property type="entry name" value="TRK SYSTEM POTASSIUM UPTAKE PROTEIN"/>
    <property type="match status" value="1"/>
</dbReference>
<dbReference type="Pfam" id="PF01494">
    <property type="entry name" value="FAD_binding_3"/>
    <property type="match status" value="1"/>
</dbReference>
<proteinExistence type="predicted"/>
<dbReference type="AlphaFoldDB" id="A0A1Y3CFK3"/>
<feature type="domain" description="FAD-binding" evidence="4">
    <location>
        <begin position="4"/>
        <end position="341"/>
    </location>
</feature>
<dbReference type="InterPro" id="IPR002938">
    <property type="entry name" value="FAD-bd"/>
</dbReference>
<dbReference type="GO" id="GO:0016709">
    <property type="term" value="F:oxidoreductase activity, acting on paired donors, with incorporation or reduction of molecular oxygen, NAD(P)H as one donor, and incorporation of one atom of oxygen"/>
    <property type="evidence" value="ECO:0007669"/>
    <property type="project" value="UniProtKB-ARBA"/>
</dbReference>
<organism evidence="5 6">
    <name type="scientific">Acinetobacter silvestris</name>
    <dbReference type="NCBI Taxonomy" id="1977882"/>
    <lineage>
        <taxon>Bacteria</taxon>
        <taxon>Pseudomonadati</taxon>
        <taxon>Pseudomonadota</taxon>
        <taxon>Gammaproteobacteria</taxon>
        <taxon>Moraxellales</taxon>
        <taxon>Moraxellaceae</taxon>
        <taxon>Acinetobacter</taxon>
    </lineage>
</organism>
<dbReference type="OrthoDB" id="8672648at2"/>